<proteinExistence type="predicted"/>
<dbReference type="EMBL" id="BMFC01000001">
    <property type="protein sequence ID" value="GGB87901.1"/>
    <property type="molecule type" value="Genomic_DNA"/>
</dbReference>
<accession>A0ABQ1K9B0</accession>
<name>A0ABQ1K9B0_9RHOB</name>
<gene>
    <name evidence="1" type="ORF">GCM10011363_00650</name>
</gene>
<keyword evidence="2" id="KW-1185">Reference proteome</keyword>
<reference evidence="2" key="1">
    <citation type="journal article" date="2019" name="Int. J. Syst. Evol. Microbiol.">
        <title>The Global Catalogue of Microorganisms (GCM) 10K type strain sequencing project: providing services to taxonomists for standard genome sequencing and annotation.</title>
        <authorList>
            <consortium name="The Broad Institute Genomics Platform"/>
            <consortium name="The Broad Institute Genome Sequencing Center for Infectious Disease"/>
            <person name="Wu L."/>
            <person name="Ma J."/>
        </authorList>
    </citation>
    <scope>NUCLEOTIDE SEQUENCE [LARGE SCALE GENOMIC DNA]</scope>
    <source>
        <strain evidence="2">CGMCC 1.12478</strain>
    </source>
</reference>
<dbReference type="RefSeq" id="WP_188479959.1">
    <property type="nucleotide sequence ID" value="NZ_BMFC01000001.1"/>
</dbReference>
<sequence length="131" mass="13744">MIGKLVKSIFKLGFYAAGLCGVVGTWDYTQQAKAADDDYSFDAYKLSVVDRYGDEAAIAFAVIDAARTSAVRGIAVIDEAGVLAKVGLAVPERALALTEPAAPVNAPLILASVATSLAPEISLYPRARVLR</sequence>
<comment type="caution">
    <text evidence="1">The sequence shown here is derived from an EMBL/GenBank/DDBJ whole genome shotgun (WGS) entry which is preliminary data.</text>
</comment>
<evidence type="ECO:0000313" key="2">
    <source>
        <dbReference type="Proteomes" id="UP000645462"/>
    </source>
</evidence>
<evidence type="ECO:0000313" key="1">
    <source>
        <dbReference type="EMBL" id="GGB87901.1"/>
    </source>
</evidence>
<organism evidence="1 2">
    <name type="scientific">Marivita lacus</name>
    <dbReference type="NCBI Taxonomy" id="1323742"/>
    <lineage>
        <taxon>Bacteria</taxon>
        <taxon>Pseudomonadati</taxon>
        <taxon>Pseudomonadota</taxon>
        <taxon>Alphaproteobacteria</taxon>
        <taxon>Rhodobacterales</taxon>
        <taxon>Roseobacteraceae</taxon>
        <taxon>Marivita</taxon>
    </lineage>
</organism>
<protein>
    <submittedName>
        <fullName evidence="1">Uncharacterized protein</fullName>
    </submittedName>
</protein>
<dbReference type="Proteomes" id="UP000645462">
    <property type="component" value="Unassembled WGS sequence"/>
</dbReference>